<keyword evidence="3" id="KW-1185">Reference proteome</keyword>
<organism evidence="2 3">
    <name type="scientific">Phyllosticta citribraziliensis</name>
    <dbReference type="NCBI Taxonomy" id="989973"/>
    <lineage>
        <taxon>Eukaryota</taxon>
        <taxon>Fungi</taxon>
        <taxon>Dikarya</taxon>
        <taxon>Ascomycota</taxon>
        <taxon>Pezizomycotina</taxon>
        <taxon>Dothideomycetes</taxon>
        <taxon>Dothideomycetes incertae sedis</taxon>
        <taxon>Botryosphaeriales</taxon>
        <taxon>Phyllostictaceae</taxon>
        <taxon>Phyllosticta</taxon>
    </lineage>
</organism>
<accession>A0ABR1LCJ0</accession>
<evidence type="ECO:0000313" key="2">
    <source>
        <dbReference type="EMBL" id="KAK7532963.1"/>
    </source>
</evidence>
<dbReference type="EMBL" id="JBBPEH010000010">
    <property type="protein sequence ID" value="KAK7532963.1"/>
    <property type="molecule type" value="Genomic_DNA"/>
</dbReference>
<gene>
    <name evidence="2" type="ORF">J3D65DRAFT_62334</name>
</gene>
<feature type="compositionally biased region" description="Pro residues" evidence="1">
    <location>
        <begin position="20"/>
        <end position="29"/>
    </location>
</feature>
<comment type="caution">
    <text evidence="2">The sequence shown here is derived from an EMBL/GenBank/DDBJ whole genome shotgun (WGS) entry which is preliminary data.</text>
</comment>
<dbReference type="Proteomes" id="UP001360953">
    <property type="component" value="Unassembled WGS sequence"/>
</dbReference>
<evidence type="ECO:0000256" key="1">
    <source>
        <dbReference type="SAM" id="MobiDB-lite"/>
    </source>
</evidence>
<dbReference type="RefSeq" id="XP_066652356.1">
    <property type="nucleotide sequence ID" value="XM_066800152.1"/>
</dbReference>
<sequence>MRVSSITRSACPFVASGPAYPQPPTPPQPQYCSSSSSSWPNSQPSLVAALAHASTFHPTYPIVSGAAPPSSSFLGSSRRRSVLVPIRGTILAPLEVSGQDRPGVFRRRRALLLDMSACGLRGASRLRQKTVNRSPGILPGRLMHPTACRYVCLKNSVDLSLLRRLTSNVAFMVSEPISARSEWLEAR</sequence>
<protein>
    <submittedName>
        <fullName evidence="2">Uncharacterized protein</fullName>
    </submittedName>
</protein>
<dbReference type="GeneID" id="92033058"/>
<proteinExistence type="predicted"/>
<name>A0ABR1LCJ0_9PEZI</name>
<feature type="region of interest" description="Disordered" evidence="1">
    <location>
        <begin position="16"/>
        <end position="37"/>
    </location>
</feature>
<evidence type="ECO:0000313" key="3">
    <source>
        <dbReference type="Proteomes" id="UP001360953"/>
    </source>
</evidence>
<reference evidence="2 3" key="1">
    <citation type="submission" date="2024-04" db="EMBL/GenBank/DDBJ databases">
        <title>Phyllosticta paracitricarpa is synonymous to the EU quarantine fungus P. citricarpa based on phylogenomic analyses.</title>
        <authorList>
            <consortium name="Lawrence Berkeley National Laboratory"/>
            <person name="Van ingen-buijs V.A."/>
            <person name="Van westerhoven A.C."/>
            <person name="Haridas S."/>
            <person name="Skiadas P."/>
            <person name="Martin F."/>
            <person name="Groenewald J.Z."/>
            <person name="Crous P.W."/>
            <person name="Seidl M.F."/>
        </authorList>
    </citation>
    <scope>NUCLEOTIDE SEQUENCE [LARGE SCALE GENOMIC DNA]</scope>
    <source>
        <strain evidence="2 3">CPC 17464</strain>
    </source>
</reference>